<name>A0A7H8NF61_9ACTN</name>
<evidence type="ECO:0000313" key="6">
    <source>
        <dbReference type="EMBL" id="QKW53119.1"/>
    </source>
</evidence>
<feature type="region of interest" description="Disordered" evidence="4">
    <location>
        <begin position="361"/>
        <end position="400"/>
    </location>
</feature>
<dbReference type="GO" id="GO:0004553">
    <property type="term" value="F:hydrolase activity, hydrolyzing O-glycosyl compounds"/>
    <property type="evidence" value="ECO:0007669"/>
    <property type="project" value="InterPro"/>
</dbReference>
<feature type="domain" description="GH26" evidence="5">
    <location>
        <begin position="17"/>
        <end position="358"/>
    </location>
</feature>
<feature type="active site" description="Proton donor" evidence="3">
    <location>
        <position position="202"/>
    </location>
</feature>
<feature type="active site" description="Nucleophile" evidence="3">
    <location>
        <position position="307"/>
    </location>
</feature>
<proteinExistence type="inferred from homology"/>
<dbReference type="AlphaFoldDB" id="A0A7H8NF61"/>
<dbReference type="InterPro" id="IPR017853">
    <property type="entry name" value="GH"/>
</dbReference>
<keyword evidence="1 3" id="KW-0378">Hydrolase</keyword>
<sequence>MVIRRRRTASAIGATAVGAAVLLAGLATGGNGGGETASSPPSPATAAHRQAASEPPAPAPATPSKPTATPAPPGVPGAAAPMGAFLGSGPEALRRMTEFQQWLGGPTLRVGHTYLPGDLWSNIEGRPEFLRPWTEWRRADPARLLVLNVPMLERNEAGVPDHEVRALLRRGADGAFDRHFRTLARRLVRLGAPDTVIVLGWEMNGVTYTGRCAPDPPAWRAYWRRVVTAMRAVPGQRLRFDFAPSRGEDAIGWTACYPGDDVVDILGMDSYDQPPGEDFADYVNQPYGLRHQVEFAAAHGKPISYPEWGLFRNGDNPAFVRGMLEWMAAHPPVYQTITDYCPHGVWECGRSPRSTEAFRRELATAAAAPGTARPATPTASSTGRPTAAPGQGRGPDPDGR</sequence>
<comment type="similarity">
    <text evidence="3">Belongs to the glycosyl hydrolase 26 family.</text>
</comment>
<keyword evidence="7" id="KW-1185">Reference proteome</keyword>
<dbReference type="InterPro" id="IPR022790">
    <property type="entry name" value="GH26_dom"/>
</dbReference>
<evidence type="ECO:0000256" key="2">
    <source>
        <dbReference type="ARBA" id="ARBA00023295"/>
    </source>
</evidence>
<protein>
    <recommendedName>
        <fullName evidence="5">GH26 domain-containing protein</fullName>
    </recommendedName>
</protein>
<evidence type="ECO:0000259" key="5">
    <source>
        <dbReference type="PROSITE" id="PS51764"/>
    </source>
</evidence>
<dbReference type="SUPFAM" id="SSF51445">
    <property type="entry name" value="(Trans)glycosidases"/>
    <property type="match status" value="1"/>
</dbReference>
<keyword evidence="2 3" id="KW-0326">Glycosidase</keyword>
<feature type="compositionally biased region" description="Pro residues" evidence="4">
    <location>
        <begin position="55"/>
        <end position="75"/>
    </location>
</feature>
<dbReference type="Pfam" id="PF02156">
    <property type="entry name" value="Glyco_hydro_26"/>
    <property type="match status" value="1"/>
</dbReference>
<dbReference type="RefSeq" id="WP_176164830.1">
    <property type="nucleotide sequence ID" value="NZ_CP054929.1"/>
</dbReference>
<accession>A0A7H8NF61</accession>
<evidence type="ECO:0000256" key="3">
    <source>
        <dbReference type="PROSITE-ProRule" id="PRU01100"/>
    </source>
</evidence>
<evidence type="ECO:0000256" key="1">
    <source>
        <dbReference type="ARBA" id="ARBA00022801"/>
    </source>
</evidence>
<feature type="compositionally biased region" description="Low complexity" evidence="4">
    <location>
        <begin position="36"/>
        <end position="47"/>
    </location>
</feature>
<organism evidence="6 7">
    <name type="scientific">Streptomyces buecherae</name>
    <dbReference type="NCBI Taxonomy" id="2763006"/>
    <lineage>
        <taxon>Bacteria</taxon>
        <taxon>Bacillati</taxon>
        <taxon>Actinomycetota</taxon>
        <taxon>Actinomycetes</taxon>
        <taxon>Kitasatosporales</taxon>
        <taxon>Streptomycetaceae</taxon>
        <taxon>Streptomyces</taxon>
    </lineage>
</organism>
<dbReference type="Gene3D" id="3.20.20.80">
    <property type="entry name" value="Glycosidases"/>
    <property type="match status" value="1"/>
</dbReference>
<dbReference type="Proteomes" id="UP000509303">
    <property type="component" value="Chromosome"/>
</dbReference>
<reference evidence="6 7" key="1">
    <citation type="submission" date="2020-06" db="EMBL/GenBank/DDBJ databases">
        <title>Genome mining for natural products.</title>
        <authorList>
            <person name="Zhang B."/>
            <person name="Shi J."/>
            <person name="Ge H."/>
        </authorList>
    </citation>
    <scope>NUCLEOTIDE SEQUENCE [LARGE SCALE GENOMIC DNA]</scope>
    <source>
        <strain evidence="6 7">NA00687</strain>
    </source>
</reference>
<evidence type="ECO:0000313" key="7">
    <source>
        <dbReference type="Proteomes" id="UP000509303"/>
    </source>
</evidence>
<gene>
    <name evidence="6" type="ORF">HUT08_30305</name>
</gene>
<feature type="compositionally biased region" description="Low complexity" evidence="4">
    <location>
        <begin position="363"/>
        <end position="383"/>
    </location>
</feature>
<evidence type="ECO:0000256" key="4">
    <source>
        <dbReference type="SAM" id="MobiDB-lite"/>
    </source>
</evidence>
<feature type="region of interest" description="Disordered" evidence="4">
    <location>
        <begin position="30"/>
        <end position="83"/>
    </location>
</feature>
<dbReference type="EMBL" id="CP054929">
    <property type="protein sequence ID" value="QKW53119.1"/>
    <property type="molecule type" value="Genomic_DNA"/>
</dbReference>
<dbReference type="PROSITE" id="PS51764">
    <property type="entry name" value="GH26"/>
    <property type="match status" value="1"/>
</dbReference>